<dbReference type="PANTHER" id="PTHR32133">
    <property type="entry name" value="OS07G0120400 PROTEIN"/>
    <property type="match status" value="1"/>
</dbReference>
<evidence type="ECO:0000259" key="1">
    <source>
        <dbReference type="Pfam" id="PF00646"/>
    </source>
</evidence>
<dbReference type="SUPFAM" id="SSF81383">
    <property type="entry name" value="F-box domain"/>
    <property type="match status" value="1"/>
</dbReference>
<dbReference type="PANTHER" id="PTHR32133:SF380">
    <property type="entry name" value="OS10G0137700 PROTEIN"/>
    <property type="match status" value="1"/>
</dbReference>
<gene>
    <name evidence="3" type="ORF">QYE76_019721</name>
</gene>
<sequence>MTTETDSLLHRSISPAAAAPMDSDDMLREILLRLPPLPASLPRASLVCKRWRRLLSNPVFLRRFRIHHHRRNPPLLGFFDGHSRSFQPTMETPDRIPPNCFSLQLNGRFLNLGCRHGLVLFLDAWRRQVLVCDPVTSDQHRIDVPSGLEDATKTIVNGEVLLAPGPGDATQCCLHFHVVLVKVVVAHNNNYAHRQALACVYSSQTRAWGDVISAPLPPSKNLMVKPAVLIGNSLYWMLAADQNSIGILELDLERQGLATIEVPAPVGRFASRKNCEFWVMRRKSGGIGLISVSEADFRVQLWKSKRKRKTGCTGPCGGGVDSWKPGRTIQVDKLLQLNSEEKGNLTMLGLAENNNVVFLWTVAGLFMVQLDTLQFKKVFGTNISECYPFESVYTTGAKNCVLDQEKD</sequence>
<evidence type="ECO:0000259" key="2">
    <source>
        <dbReference type="Pfam" id="PF23635"/>
    </source>
</evidence>
<dbReference type="InterPro" id="IPR056594">
    <property type="entry name" value="AT5G49610-like_b-prop"/>
</dbReference>
<feature type="domain" description="F-box protein AT5G49610-like beta-propeller" evidence="2">
    <location>
        <begin position="114"/>
        <end position="388"/>
    </location>
</feature>
<dbReference type="Pfam" id="PF00646">
    <property type="entry name" value="F-box"/>
    <property type="match status" value="1"/>
</dbReference>
<feature type="domain" description="F-box" evidence="1">
    <location>
        <begin position="24"/>
        <end position="62"/>
    </location>
</feature>
<evidence type="ECO:0000313" key="4">
    <source>
        <dbReference type="Proteomes" id="UP001231189"/>
    </source>
</evidence>
<dbReference type="EMBL" id="JAUUTY010000006">
    <property type="protein sequence ID" value="KAK1614204.1"/>
    <property type="molecule type" value="Genomic_DNA"/>
</dbReference>
<evidence type="ECO:0000313" key="3">
    <source>
        <dbReference type="EMBL" id="KAK1614204.1"/>
    </source>
</evidence>
<dbReference type="Proteomes" id="UP001231189">
    <property type="component" value="Unassembled WGS sequence"/>
</dbReference>
<evidence type="ECO:0008006" key="5">
    <source>
        <dbReference type="Google" id="ProtNLM"/>
    </source>
</evidence>
<comment type="caution">
    <text evidence="3">The sequence shown here is derived from an EMBL/GenBank/DDBJ whole genome shotgun (WGS) entry which is preliminary data.</text>
</comment>
<name>A0AAD8R723_LOLMU</name>
<accession>A0AAD8R723</accession>
<protein>
    <recommendedName>
        <fullName evidence="5">F-box domain-containing protein</fullName>
    </recommendedName>
</protein>
<dbReference type="Gene3D" id="1.20.1280.50">
    <property type="match status" value="1"/>
</dbReference>
<organism evidence="3 4">
    <name type="scientific">Lolium multiflorum</name>
    <name type="common">Italian ryegrass</name>
    <name type="synonym">Lolium perenne subsp. multiflorum</name>
    <dbReference type="NCBI Taxonomy" id="4521"/>
    <lineage>
        <taxon>Eukaryota</taxon>
        <taxon>Viridiplantae</taxon>
        <taxon>Streptophyta</taxon>
        <taxon>Embryophyta</taxon>
        <taxon>Tracheophyta</taxon>
        <taxon>Spermatophyta</taxon>
        <taxon>Magnoliopsida</taxon>
        <taxon>Liliopsida</taxon>
        <taxon>Poales</taxon>
        <taxon>Poaceae</taxon>
        <taxon>BOP clade</taxon>
        <taxon>Pooideae</taxon>
        <taxon>Poodae</taxon>
        <taxon>Poeae</taxon>
        <taxon>Poeae Chloroplast Group 2 (Poeae type)</taxon>
        <taxon>Loliodinae</taxon>
        <taxon>Loliinae</taxon>
        <taxon>Lolium</taxon>
    </lineage>
</organism>
<reference evidence="3" key="1">
    <citation type="submission" date="2023-07" db="EMBL/GenBank/DDBJ databases">
        <title>A chromosome-level genome assembly of Lolium multiflorum.</title>
        <authorList>
            <person name="Chen Y."/>
            <person name="Copetti D."/>
            <person name="Kolliker R."/>
            <person name="Studer B."/>
        </authorList>
    </citation>
    <scope>NUCLEOTIDE SEQUENCE</scope>
    <source>
        <strain evidence="3">02402/16</strain>
        <tissue evidence="3">Leaf</tissue>
    </source>
</reference>
<dbReference type="AlphaFoldDB" id="A0AAD8R723"/>
<keyword evidence="4" id="KW-1185">Reference proteome</keyword>
<proteinExistence type="predicted"/>
<dbReference type="InterPro" id="IPR001810">
    <property type="entry name" value="F-box_dom"/>
</dbReference>
<dbReference type="InterPro" id="IPR036047">
    <property type="entry name" value="F-box-like_dom_sf"/>
</dbReference>
<dbReference type="Pfam" id="PF23635">
    <property type="entry name" value="Beta-prop_AT5G49610-like"/>
    <property type="match status" value="1"/>
</dbReference>